<dbReference type="InterPro" id="IPR057174">
    <property type="entry name" value="DUF7852"/>
</dbReference>
<organism evidence="2 3">
    <name type="scientific">Bacillus pseudomycoides</name>
    <dbReference type="NCBI Taxonomy" id="64104"/>
    <lineage>
        <taxon>Bacteria</taxon>
        <taxon>Bacillati</taxon>
        <taxon>Bacillota</taxon>
        <taxon>Bacilli</taxon>
        <taxon>Bacillales</taxon>
        <taxon>Bacillaceae</taxon>
        <taxon>Bacillus</taxon>
        <taxon>Bacillus cereus group</taxon>
    </lineage>
</organism>
<evidence type="ECO:0000313" key="2">
    <source>
        <dbReference type="EMBL" id="OUM46124.1"/>
    </source>
</evidence>
<accession>A0A1Y3M8S4</accession>
<evidence type="ECO:0000259" key="1">
    <source>
        <dbReference type="Pfam" id="PF25250"/>
    </source>
</evidence>
<protein>
    <recommendedName>
        <fullName evidence="1">DUF7852 domain-containing protein</fullName>
    </recommendedName>
</protein>
<proteinExistence type="predicted"/>
<dbReference type="NCBIfam" id="NF045793">
    <property type="entry name" value="BC_2427_fam"/>
    <property type="match status" value="1"/>
</dbReference>
<dbReference type="AlphaFoldDB" id="A0A1Y3M8S4"/>
<sequence length="332" mass="38256">MNKPWISNKMIDKIFSEHKIISELEVEESSPSEIGMEGNLFSESEVEESLPSGIGMEENLFSESEVEESSPSGIGMEENLFSEIEKEDNSPPELKEGRLACLMTVEIPFSTIAEVTDFLISPIVSSTNEEVFAFQNEENETFRELDTKLLATVHHYNEQPYCRLISSKLFEKRIFLEFSSENYIKHSGENQLEQSLWVPIHNLNLKQRNEKKSSNYVTTKLPVEIGKYKTEISLEERVMFQEEVEIKEVLQEIVLTDSKFFSQKVLKSKENSVTIEKGKLLVEGYVVQRIEYTMGCSNEQSNGLVRYQLLQKIVLELIVQILQEQEVQVEIM</sequence>
<reference evidence="2 3" key="1">
    <citation type="submission" date="2017-02" db="EMBL/GenBank/DDBJ databases">
        <title>Bacillus pseudomycoides isolate FSL K6-0042.</title>
        <authorList>
            <person name="Kovac J."/>
        </authorList>
    </citation>
    <scope>NUCLEOTIDE SEQUENCE [LARGE SCALE GENOMIC DNA]</scope>
    <source>
        <strain evidence="2 3">FSL K6-0042</strain>
    </source>
</reference>
<comment type="caution">
    <text evidence="2">The sequence shown here is derived from an EMBL/GenBank/DDBJ whole genome shotgun (WGS) entry which is preliminary data.</text>
</comment>
<dbReference type="EMBL" id="MWPX01000060">
    <property type="protein sequence ID" value="OUM46124.1"/>
    <property type="molecule type" value="Genomic_DNA"/>
</dbReference>
<dbReference type="RefSeq" id="WP_016131851.1">
    <property type="nucleotide sequence ID" value="NZ_CP189809.1"/>
</dbReference>
<dbReference type="Proteomes" id="UP000195321">
    <property type="component" value="Unassembled WGS sequence"/>
</dbReference>
<gene>
    <name evidence="2" type="ORF">BW425_25485</name>
</gene>
<name>A0A1Y3M8S4_9BACI</name>
<evidence type="ECO:0000313" key="3">
    <source>
        <dbReference type="Proteomes" id="UP000195321"/>
    </source>
</evidence>
<feature type="domain" description="DUF7852" evidence="1">
    <location>
        <begin position="101"/>
        <end position="327"/>
    </location>
</feature>
<dbReference type="Pfam" id="PF25250">
    <property type="entry name" value="DUF7852"/>
    <property type="match status" value="1"/>
</dbReference>